<gene>
    <name evidence="2" type="ORF">AKJ57_01830</name>
</gene>
<dbReference type="Pfam" id="PF08241">
    <property type="entry name" value="Methyltransf_11"/>
    <property type="match status" value="1"/>
</dbReference>
<feature type="domain" description="Methyltransferase type 11" evidence="1">
    <location>
        <begin position="1"/>
        <end position="69"/>
    </location>
</feature>
<dbReference type="GO" id="GO:0008757">
    <property type="term" value="F:S-adenosylmethionine-dependent methyltransferase activity"/>
    <property type="evidence" value="ECO:0007669"/>
    <property type="project" value="InterPro"/>
</dbReference>
<name>A0A133UAR8_9EURY</name>
<proteinExistence type="predicted"/>
<evidence type="ECO:0000313" key="3">
    <source>
        <dbReference type="Proteomes" id="UP000070163"/>
    </source>
</evidence>
<reference evidence="2 3" key="1">
    <citation type="journal article" date="2016" name="Sci. Rep.">
        <title>Metabolic traits of an uncultured archaeal lineage -MSBL1- from brine pools of the Red Sea.</title>
        <authorList>
            <person name="Mwirichia R."/>
            <person name="Alam I."/>
            <person name="Rashid M."/>
            <person name="Vinu M."/>
            <person name="Ba-Alawi W."/>
            <person name="Anthony Kamau A."/>
            <person name="Kamanda Ngugi D."/>
            <person name="Goker M."/>
            <person name="Klenk H.P."/>
            <person name="Bajic V."/>
            <person name="Stingl U."/>
        </authorList>
    </citation>
    <scope>NUCLEOTIDE SEQUENCE [LARGE SCALE GENOMIC DNA]</scope>
    <source>
        <strain evidence="2">SCGC-AAA259A05</strain>
    </source>
</reference>
<dbReference type="InterPro" id="IPR029063">
    <property type="entry name" value="SAM-dependent_MTases_sf"/>
</dbReference>
<dbReference type="Gene3D" id="3.40.50.150">
    <property type="entry name" value="Vaccinia Virus protein VP39"/>
    <property type="match status" value="1"/>
</dbReference>
<dbReference type="SUPFAM" id="SSF53335">
    <property type="entry name" value="S-adenosyl-L-methionine-dependent methyltransferases"/>
    <property type="match status" value="1"/>
</dbReference>
<keyword evidence="3" id="KW-1185">Reference proteome</keyword>
<comment type="caution">
    <text evidence="2">The sequence shown here is derived from an EMBL/GenBank/DDBJ whole genome shotgun (WGS) entry which is preliminary data.</text>
</comment>
<dbReference type="InterPro" id="IPR013216">
    <property type="entry name" value="Methyltransf_11"/>
</dbReference>
<accession>A0A133UAR8</accession>
<dbReference type="Proteomes" id="UP000070163">
    <property type="component" value="Unassembled WGS sequence"/>
</dbReference>
<evidence type="ECO:0000313" key="2">
    <source>
        <dbReference type="EMBL" id="KXA91284.1"/>
    </source>
</evidence>
<protein>
    <recommendedName>
        <fullName evidence="1">Methyltransferase type 11 domain-containing protein</fullName>
    </recommendedName>
</protein>
<organism evidence="2 3">
    <name type="scientific">candidate division MSBL1 archaeon SCGC-AAA259A05</name>
    <dbReference type="NCBI Taxonomy" id="1698259"/>
    <lineage>
        <taxon>Archaea</taxon>
        <taxon>Methanobacteriati</taxon>
        <taxon>Methanobacteriota</taxon>
        <taxon>candidate division MSBL1</taxon>
    </lineage>
</organism>
<evidence type="ECO:0000259" key="1">
    <source>
        <dbReference type="Pfam" id="PF08241"/>
    </source>
</evidence>
<dbReference type="EMBL" id="LHXJ01000014">
    <property type="protein sequence ID" value="KXA91284.1"/>
    <property type="molecule type" value="Genomic_DNA"/>
</dbReference>
<sequence length="83" mass="9394">MVERAKERLKTDGVEAEIQVKDVRDMPFESGSFDAVYSACTLELFDTSDIPEVLEECKRVLKEKGRLVIASLRRGGTRKFKNG</sequence>
<dbReference type="CDD" id="cd02440">
    <property type="entry name" value="AdoMet_MTases"/>
    <property type="match status" value="1"/>
</dbReference>
<dbReference type="AlphaFoldDB" id="A0A133UAR8"/>